<name>A0A2K3K5L8_TRIPR</name>
<organism evidence="1 2">
    <name type="scientific">Trifolium pratense</name>
    <name type="common">Red clover</name>
    <dbReference type="NCBI Taxonomy" id="57577"/>
    <lineage>
        <taxon>Eukaryota</taxon>
        <taxon>Viridiplantae</taxon>
        <taxon>Streptophyta</taxon>
        <taxon>Embryophyta</taxon>
        <taxon>Tracheophyta</taxon>
        <taxon>Spermatophyta</taxon>
        <taxon>Magnoliopsida</taxon>
        <taxon>eudicotyledons</taxon>
        <taxon>Gunneridae</taxon>
        <taxon>Pentapetalae</taxon>
        <taxon>rosids</taxon>
        <taxon>fabids</taxon>
        <taxon>Fabales</taxon>
        <taxon>Fabaceae</taxon>
        <taxon>Papilionoideae</taxon>
        <taxon>50 kb inversion clade</taxon>
        <taxon>NPAAA clade</taxon>
        <taxon>Hologalegina</taxon>
        <taxon>IRL clade</taxon>
        <taxon>Trifolieae</taxon>
        <taxon>Trifolium</taxon>
    </lineage>
</organism>
<evidence type="ECO:0000313" key="2">
    <source>
        <dbReference type="Proteomes" id="UP000236291"/>
    </source>
</evidence>
<protein>
    <submittedName>
        <fullName evidence="1">Uncharacterized protein</fullName>
    </submittedName>
</protein>
<gene>
    <name evidence="1" type="ORF">L195_g060731</name>
</gene>
<evidence type="ECO:0000313" key="1">
    <source>
        <dbReference type="EMBL" id="PNX61584.1"/>
    </source>
</evidence>
<proteinExistence type="predicted"/>
<dbReference type="EMBL" id="ASHM01142561">
    <property type="protein sequence ID" value="PNX61584.1"/>
    <property type="molecule type" value="Genomic_DNA"/>
</dbReference>
<feature type="non-terminal residue" evidence="1">
    <location>
        <position position="1"/>
    </location>
</feature>
<accession>A0A2K3K5L8</accession>
<reference evidence="1 2" key="1">
    <citation type="journal article" date="2014" name="Am. J. Bot.">
        <title>Genome assembly and annotation for red clover (Trifolium pratense; Fabaceae).</title>
        <authorList>
            <person name="Istvanek J."/>
            <person name="Jaros M."/>
            <person name="Krenek A."/>
            <person name="Repkova J."/>
        </authorList>
    </citation>
    <scope>NUCLEOTIDE SEQUENCE [LARGE SCALE GENOMIC DNA]</scope>
    <source>
        <strain evidence="2">cv. Tatra</strain>
        <tissue evidence="1">Young leaves</tissue>
    </source>
</reference>
<reference evidence="1 2" key="2">
    <citation type="journal article" date="2017" name="Front. Plant Sci.">
        <title>Gene Classification and Mining of Molecular Markers Useful in Red Clover (Trifolium pratense) Breeding.</title>
        <authorList>
            <person name="Istvanek J."/>
            <person name="Dluhosova J."/>
            <person name="Dluhos P."/>
            <person name="Patkova L."/>
            <person name="Nedelnik J."/>
            <person name="Repkova J."/>
        </authorList>
    </citation>
    <scope>NUCLEOTIDE SEQUENCE [LARGE SCALE GENOMIC DNA]</scope>
    <source>
        <strain evidence="2">cv. Tatra</strain>
        <tissue evidence="1">Young leaves</tissue>
    </source>
</reference>
<sequence length="42" mass="4478">GGIRYAFAQRTCGEQLAACSPRAGDPLESFAKPSLSLRYAFA</sequence>
<comment type="caution">
    <text evidence="1">The sequence shown here is derived from an EMBL/GenBank/DDBJ whole genome shotgun (WGS) entry which is preliminary data.</text>
</comment>
<dbReference type="Proteomes" id="UP000236291">
    <property type="component" value="Unassembled WGS sequence"/>
</dbReference>
<dbReference type="AlphaFoldDB" id="A0A2K3K5L8"/>